<dbReference type="InterPro" id="IPR048770">
    <property type="entry name" value="SoFic-like_C"/>
</dbReference>
<keyword evidence="3" id="KW-1185">Reference proteome</keyword>
<name>A0ABY4XHW2_9BACT</name>
<reference evidence="2" key="1">
    <citation type="submission" date="2022-06" db="EMBL/GenBank/DDBJ databases">
        <title>Novel species in genus Dyadobacter.</title>
        <authorList>
            <person name="Ma C."/>
        </authorList>
    </citation>
    <scope>NUCLEOTIDE SEQUENCE</scope>
    <source>
        <strain evidence="2">CY22</strain>
    </source>
</reference>
<dbReference type="InterPro" id="IPR003812">
    <property type="entry name" value="Fido"/>
</dbReference>
<dbReference type="InterPro" id="IPR040198">
    <property type="entry name" value="Fido_containing"/>
</dbReference>
<dbReference type="Pfam" id="PF13784">
    <property type="entry name" value="Fic_N"/>
    <property type="match status" value="1"/>
</dbReference>
<dbReference type="Gene3D" id="1.10.3290.10">
    <property type="entry name" value="Fido-like domain"/>
    <property type="match status" value="1"/>
</dbReference>
<dbReference type="PANTHER" id="PTHR13504">
    <property type="entry name" value="FIDO DOMAIN-CONTAINING PROTEIN DDB_G0283145"/>
    <property type="match status" value="1"/>
</dbReference>
<evidence type="ECO:0000313" key="2">
    <source>
        <dbReference type="EMBL" id="USJ29643.1"/>
    </source>
</evidence>
<dbReference type="EMBL" id="CP098805">
    <property type="protein sequence ID" value="USJ29643.1"/>
    <property type="molecule type" value="Genomic_DNA"/>
</dbReference>
<feature type="domain" description="Fido" evidence="1">
    <location>
        <begin position="115"/>
        <end position="261"/>
    </location>
</feature>
<sequence>MKSMSTSILPLPTLPLAGEIETKAVLKKLSTTRAALAGLNGIAESIPNERIIINTLALQEAKDSSAIENIVTTHDELYSSDSQTHQFVSLAAKEVYNYAHALLEGYQQVKQSGLLTSNNIIALQALLEENDAGFRKVPGTVLKNEQTGETVYMPPQDYNTIVSLMSNLEYFINDPSLSDIDPVIKMAIIHHQFESIHPFYDGNGRTGRIVNILFLVKEGLLKLPILYLSRFINQNKTAYYNLLQQTRQTGQWEPWILYILDAVEQTALQTSDMIRGIKVLMTRHKQKIRTELPKVYSQDLINSLFRHPYTKIEYVKTDLNVARKTAARYLDLLCDINILHKKRLGKENYYFNDDLISLLVSVGSLKKQERDTMTIRTTHS</sequence>
<dbReference type="PANTHER" id="PTHR13504:SF35">
    <property type="entry name" value="PROTEIN ADENYLYLTRANSFERASE SOFIC"/>
    <property type="match status" value="1"/>
</dbReference>
<accession>A0ABY4XHW2</accession>
<evidence type="ECO:0000313" key="3">
    <source>
        <dbReference type="Proteomes" id="UP001055420"/>
    </source>
</evidence>
<dbReference type="PROSITE" id="PS51459">
    <property type="entry name" value="FIDO"/>
    <property type="match status" value="1"/>
</dbReference>
<dbReference type="Proteomes" id="UP001055420">
    <property type="component" value="Chromosome"/>
</dbReference>
<dbReference type="Pfam" id="PF21248">
    <property type="entry name" value="SoFic-like_C"/>
    <property type="match status" value="1"/>
</dbReference>
<gene>
    <name evidence="2" type="ORF">NFI80_17370</name>
</gene>
<dbReference type="InterPro" id="IPR025758">
    <property type="entry name" value="Fic/DOC_N"/>
</dbReference>
<dbReference type="RefSeq" id="WP_235165433.1">
    <property type="nucleotide sequence ID" value="NZ_CP098805.1"/>
</dbReference>
<evidence type="ECO:0000259" key="1">
    <source>
        <dbReference type="PROSITE" id="PS51459"/>
    </source>
</evidence>
<dbReference type="PIRSF" id="PIRSF038925">
    <property type="entry name" value="AMP-prot_trans"/>
    <property type="match status" value="1"/>
</dbReference>
<dbReference type="InterPro" id="IPR026287">
    <property type="entry name" value="SoFic-like"/>
</dbReference>
<dbReference type="InterPro" id="IPR036597">
    <property type="entry name" value="Fido-like_dom_sf"/>
</dbReference>
<proteinExistence type="predicted"/>
<organism evidence="2 3">
    <name type="scientific">Dyadobacter chenhuakuii</name>
    <dbReference type="NCBI Taxonomy" id="2909339"/>
    <lineage>
        <taxon>Bacteria</taxon>
        <taxon>Pseudomonadati</taxon>
        <taxon>Bacteroidota</taxon>
        <taxon>Cytophagia</taxon>
        <taxon>Cytophagales</taxon>
        <taxon>Spirosomataceae</taxon>
        <taxon>Dyadobacter</taxon>
    </lineage>
</organism>
<protein>
    <submittedName>
        <fullName evidence="2">Fic family protein</fullName>
    </submittedName>
</protein>
<dbReference type="SUPFAM" id="SSF140931">
    <property type="entry name" value="Fic-like"/>
    <property type="match status" value="1"/>
</dbReference>
<dbReference type="Pfam" id="PF02661">
    <property type="entry name" value="Fic"/>
    <property type="match status" value="1"/>
</dbReference>